<dbReference type="SUPFAM" id="SSF51556">
    <property type="entry name" value="Metallo-dependent hydrolases"/>
    <property type="match status" value="1"/>
</dbReference>
<comment type="cofactor">
    <cofactor evidence="1">
        <name>Zn(2+)</name>
        <dbReference type="ChEBI" id="CHEBI:29105"/>
    </cofactor>
</comment>
<evidence type="ECO:0000256" key="2">
    <source>
        <dbReference type="ARBA" id="ARBA00006676"/>
    </source>
</evidence>
<name>A0A7M7RBF0_STRPU</name>
<evidence type="ECO:0000313" key="9">
    <source>
        <dbReference type="Proteomes" id="UP000007110"/>
    </source>
</evidence>
<dbReference type="GO" id="GO:0004000">
    <property type="term" value="F:adenosine deaminase activity"/>
    <property type="evidence" value="ECO:0000318"/>
    <property type="project" value="GO_Central"/>
</dbReference>
<evidence type="ECO:0000256" key="6">
    <source>
        <dbReference type="ARBA" id="ARBA00022833"/>
    </source>
</evidence>
<dbReference type="InterPro" id="IPR001365">
    <property type="entry name" value="A_deaminase_dom"/>
</dbReference>
<evidence type="ECO:0000256" key="3">
    <source>
        <dbReference type="ARBA" id="ARBA00012784"/>
    </source>
</evidence>
<dbReference type="InterPro" id="IPR006330">
    <property type="entry name" value="Ado/ade_deaminase"/>
</dbReference>
<feature type="domain" description="Adenosine deaminase" evidence="7">
    <location>
        <begin position="58"/>
        <end position="396"/>
    </location>
</feature>
<dbReference type="GO" id="GO:0009897">
    <property type="term" value="C:external side of plasma membrane"/>
    <property type="evidence" value="ECO:0000318"/>
    <property type="project" value="GO_Central"/>
</dbReference>
<reference evidence="8" key="2">
    <citation type="submission" date="2021-01" db="UniProtKB">
        <authorList>
            <consortium name="EnsemblMetazoa"/>
        </authorList>
    </citation>
    <scope>IDENTIFICATION</scope>
</reference>
<dbReference type="Proteomes" id="UP000007110">
    <property type="component" value="Unassembled WGS sequence"/>
</dbReference>
<dbReference type="FunFam" id="3.20.20.140:FF:000057">
    <property type="entry name" value="Adenosine deaminase"/>
    <property type="match status" value="1"/>
</dbReference>
<accession>A0A7M7RBF0</accession>
<dbReference type="GO" id="GO:0043103">
    <property type="term" value="P:hypoxanthine salvage"/>
    <property type="evidence" value="ECO:0000318"/>
    <property type="project" value="GO_Central"/>
</dbReference>
<dbReference type="PANTHER" id="PTHR11409:SF43">
    <property type="entry name" value="ADENOSINE DEAMINASE"/>
    <property type="match status" value="1"/>
</dbReference>
<evidence type="ECO:0000256" key="4">
    <source>
        <dbReference type="ARBA" id="ARBA00022723"/>
    </source>
</evidence>
<dbReference type="NCBIfam" id="TIGR01430">
    <property type="entry name" value="aden_deam"/>
    <property type="match status" value="1"/>
</dbReference>
<dbReference type="EC" id="3.5.4.4" evidence="3"/>
<evidence type="ECO:0000313" key="8">
    <source>
        <dbReference type="EnsemblMetazoa" id="XP_785367"/>
    </source>
</evidence>
<dbReference type="GeneID" id="580201"/>
<evidence type="ECO:0000259" key="7">
    <source>
        <dbReference type="Pfam" id="PF00962"/>
    </source>
</evidence>
<dbReference type="Pfam" id="PF00962">
    <property type="entry name" value="A_deaminase"/>
    <property type="match status" value="1"/>
</dbReference>
<dbReference type="InterPro" id="IPR032466">
    <property type="entry name" value="Metal_Hydrolase"/>
</dbReference>
<keyword evidence="9" id="KW-1185">Reference proteome</keyword>
<organism evidence="8 9">
    <name type="scientific">Strongylocentrotus purpuratus</name>
    <name type="common">Purple sea urchin</name>
    <dbReference type="NCBI Taxonomy" id="7668"/>
    <lineage>
        <taxon>Eukaryota</taxon>
        <taxon>Metazoa</taxon>
        <taxon>Echinodermata</taxon>
        <taxon>Eleutherozoa</taxon>
        <taxon>Echinozoa</taxon>
        <taxon>Echinoidea</taxon>
        <taxon>Euechinoidea</taxon>
        <taxon>Echinacea</taxon>
        <taxon>Camarodonta</taxon>
        <taxon>Echinidea</taxon>
        <taxon>Strongylocentrotidae</taxon>
        <taxon>Strongylocentrotus</taxon>
    </lineage>
</organism>
<dbReference type="PANTHER" id="PTHR11409">
    <property type="entry name" value="ADENOSINE DEAMINASE"/>
    <property type="match status" value="1"/>
</dbReference>
<dbReference type="GO" id="GO:0046872">
    <property type="term" value="F:metal ion binding"/>
    <property type="evidence" value="ECO:0007669"/>
    <property type="project" value="UniProtKB-KW"/>
</dbReference>
<protein>
    <recommendedName>
        <fullName evidence="3">adenosine deaminase</fullName>
        <ecNumber evidence="3">3.5.4.4</ecNumber>
    </recommendedName>
</protein>
<dbReference type="GO" id="GO:0046103">
    <property type="term" value="P:inosine biosynthetic process"/>
    <property type="evidence" value="ECO:0000318"/>
    <property type="project" value="GO_Central"/>
</dbReference>
<dbReference type="OMA" id="NKIALPW"/>
<keyword evidence="6" id="KW-0862">Zinc</keyword>
<dbReference type="Gene3D" id="3.20.20.140">
    <property type="entry name" value="Metal-dependent hydrolases"/>
    <property type="match status" value="1"/>
</dbReference>
<dbReference type="EnsemblMetazoa" id="XM_780274">
    <property type="protein sequence ID" value="XP_785367"/>
    <property type="gene ID" value="LOC580201"/>
</dbReference>
<dbReference type="GO" id="GO:0005829">
    <property type="term" value="C:cytosol"/>
    <property type="evidence" value="ECO:0000318"/>
    <property type="project" value="GO_Central"/>
</dbReference>
<comment type="similarity">
    <text evidence="2">Belongs to the metallo-dependent hydrolases superfamily. Adenosine and AMP deaminases family.</text>
</comment>
<keyword evidence="5" id="KW-0378">Hydrolase</keyword>
<evidence type="ECO:0000256" key="5">
    <source>
        <dbReference type="ARBA" id="ARBA00022801"/>
    </source>
</evidence>
<evidence type="ECO:0000256" key="1">
    <source>
        <dbReference type="ARBA" id="ARBA00001947"/>
    </source>
</evidence>
<keyword evidence="4" id="KW-0479">Metal-binding</keyword>
<dbReference type="InParanoid" id="A0A7M7RBF0"/>
<dbReference type="FunCoup" id="A0A7M7RBF0">
    <property type="interactions" value="361"/>
</dbReference>
<proteinExistence type="inferred from homology"/>
<dbReference type="GO" id="GO:0060169">
    <property type="term" value="P:negative regulation of adenosine receptor signaling pathway"/>
    <property type="evidence" value="ECO:0000318"/>
    <property type="project" value="GO_Central"/>
</dbReference>
<dbReference type="KEGG" id="spu:580201"/>
<dbReference type="GO" id="GO:0006154">
    <property type="term" value="P:adenosine catabolic process"/>
    <property type="evidence" value="ECO:0000318"/>
    <property type="project" value="GO_Central"/>
</dbReference>
<reference evidence="9" key="1">
    <citation type="submission" date="2015-02" db="EMBL/GenBank/DDBJ databases">
        <title>Genome sequencing for Strongylocentrotus purpuratus.</title>
        <authorList>
            <person name="Murali S."/>
            <person name="Liu Y."/>
            <person name="Vee V."/>
            <person name="English A."/>
            <person name="Wang M."/>
            <person name="Skinner E."/>
            <person name="Han Y."/>
            <person name="Muzny D.M."/>
            <person name="Worley K.C."/>
            <person name="Gibbs R.A."/>
        </authorList>
    </citation>
    <scope>NUCLEOTIDE SEQUENCE</scope>
</reference>
<dbReference type="OrthoDB" id="272271at2759"/>
<dbReference type="RefSeq" id="XP_785367.4">
    <property type="nucleotide sequence ID" value="XM_780274.5"/>
</dbReference>
<sequence>MAGGINFRVIMSPLSAAAIRYRKNGFAMNIMSYICRRHHGTITKENAGTGLSPLRSLPKVQLHIHLDGAVRHSTLWQAARKKGLCGPANSFPEFVDLIRCSKGDLASFLSSFDRILPIIAGDRELISQIAYELCEDQAKEGVVYFEARYSPHFMSSSFTTPNSRGKSVIRDDIMTPRDVVMAVNDGIRKGCQEFKVNGRTILCMIRPCPEFSHEVVELSHEFLNDTVVGVDMAGDEDAPCTKQHIDAFRLAGDLGLHRTVHAGELGPAENVRFAVEQLGAERIGHGYQICQDPDIYKMIRDRFIHLELCPTSSIYTGAWKGKLSDHIAKRFAKDGFNIGINTDDPTLLLNTMESEFQLAKTYFDFTDSQMKNMTLNAAQSCFLPDKEKTSLVKELQAKFDTL</sequence>
<dbReference type="AlphaFoldDB" id="A0A7M7RBF0"/>